<gene>
    <name evidence="1" type="ORF">LAZ67_1005289</name>
</gene>
<evidence type="ECO:0000313" key="2">
    <source>
        <dbReference type="Proteomes" id="UP001235939"/>
    </source>
</evidence>
<sequence length="143" mass="16449">MTLFVIGGHPEERSYLVRGVSPVWWNAAVCCTCWEVRHFPSCPLSPSWCRTAASSPMILPLTAGVTRHPVYLSHNIASLLSPSMPMKRLGLILTLKKQSQSLNALQDLFWMRNVDNWVYFFINLVRFFFFFCLKNALDNFYIG</sequence>
<protein>
    <submittedName>
        <fullName evidence="1">Uncharacterized protein</fullName>
    </submittedName>
</protein>
<keyword evidence="2" id="KW-1185">Reference proteome</keyword>
<dbReference type="EMBL" id="CP092863">
    <property type="protein sequence ID" value="UYV61556.1"/>
    <property type="molecule type" value="Genomic_DNA"/>
</dbReference>
<dbReference type="Proteomes" id="UP001235939">
    <property type="component" value="Chromosome 01"/>
</dbReference>
<accession>A0ABY6JY40</accession>
<proteinExistence type="predicted"/>
<reference evidence="1 2" key="1">
    <citation type="submission" date="2022-01" db="EMBL/GenBank/DDBJ databases">
        <title>A chromosomal length assembly of Cordylochernes scorpioides.</title>
        <authorList>
            <person name="Zeh D."/>
            <person name="Zeh J."/>
        </authorList>
    </citation>
    <scope>NUCLEOTIDE SEQUENCE [LARGE SCALE GENOMIC DNA]</scope>
    <source>
        <strain evidence="1">IN4F17</strain>
        <tissue evidence="1">Whole Body</tissue>
    </source>
</reference>
<organism evidence="1 2">
    <name type="scientific">Cordylochernes scorpioides</name>
    <dbReference type="NCBI Taxonomy" id="51811"/>
    <lineage>
        <taxon>Eukaryota</taxon>
        <taxon>Metazoa</taxon>
        <taxon>Ecdysozoa</taxon>
        <taxon>Arthropoda</taxon>
        <taxon>Chelicerata</taxon>
        <taxon>Arachnida</taxon>
        <taxon>Pseudoscorpiones</taxon>
        <taxon>Cheliferoidea</taxon>
        <taxon>Chernetidae</taxon>
        <taxon>Cordylochernes</taxon>
    </lineage>
</organism>
<evidence type="ECO:0000313" key="1">
    <source>
        <dbReference type="EMBL" id="UYV61556.1"/>
    </source>
</evidence>
<name>A0ABY6JY40_9ARAC</name>